<comment type="caution">
    <text evidence="1">The sequence shown here is derived from an EMBL/GenBank/DDBJ whole genome shotgun (WGS) entry which is preliminary data.</text>
</comment>
<dbReference type="InterPro" id="IPR019587">
    <property type="entry name" value="Polyketide_cyclase/dehydratase"/>
</dbReference>
<sequence>MPATSAEVFEAFHNHDTRLRWDTLLKQATLDGGHRYPHVGAVSINVGRGWRGVFCLRTRFIAYDPPQLAAATIDQPVGIFNEWSASIRHRDRDDGTSDLIYTFKLGLRPRWFHRLCVDAVTAIFEEETRRRFESLAAFLRQ</sequence>
<dbReference type="EMBL" id="JAVDRP010000021">
    <property type="protein sequence ID" value="MDR6412585.1"/>
    <property type="molecule type" value="Genomic_DNA"/>
</dbReference>
<keyword evidence="2" id="KW-1185">Reference proteome</keyword>
<dbReference type="Proteomes" id="UP001264340">
    <property type="component" value="Unassembled WGS sequence"/>
</dbReference>
<reference evidence="1 2" key="1">
    <citation type="submission" date="2023-07" db="EMBL/GenBank/DDBJ databases">
        <title>Sorghum-associated microbial communities from plants grown in Nebraska, USA.</title>
        <authorList>
            <person name="Schachtman D."/>
        </authorList>
    </citation>
    <scope>NUCLEOTIDE SEQUENCE [LARGE SCALE GENOMIC DNA]</scope>
    <source>
        <strain evidence="1 2">DS1316</strain>
    </source>
</reference>
<accession>A0ABU1M0Q8</accession>
<proteinExistence type="predicted"/>
<dbReference type="GeneID" id="301978273"/>
<dbReference type="RefSeq" id="WP_227470724.1">
    <property type="nucleotide sequence ID" value="NZ_CADFGY010000057.1"/>
</dbReference>
<dbReference type="SUPFAM" id="SSF55961">
    <property type="entry name" value="Bet v1-like"/>
    <property type="match status" value="1"/>
</dbReference>
<dbReference type="InterPro" id="IPR023393">
    <property type="entry name" value="START-like_dom_sf"/>
</dbReference>
<gene>
    <name evidence="1" type="ORF">J2804_006021</name>
</gene>
<name>A0ABU1M0Q8_9BURK</name>
<dbReference type="Gene3D" id="3.30.530.20">
    <property type="match status" value="1"/>
</dbReference>
<evidence type="ECO:0000313" key="2">
    <source>
        <dbReference type="Proteomes" id="UP001264340"/>
    </source>
</evidence>
<evidence type="ECO:0000313" key="1">
    <source>
        <dbReference type="EMBL" id="MDR6412585.1"/>
    </source>
</evidence>
<protein>
    <recommendedName>
        <fullName evidence="3">Polyketide cyclase / dehydrase and lipid transport</fullName>
    </recommendedName>
</protein>
<organism evidence="1 2">
    <name type="scientific">Paraburkholderia terricola</name>
    <dbReference type="NCBI Taxonomy" id="169427"/>
    <lineage>
        <taxon>Bacteria</taxon>
        <taxon>Pseudomonadati</taxon>
        <taxon>Pseudomonadota</taxon>
        <taxon>Betaproteobacteria</taxon>
        <taxon>Burkholderiales</taxon>
        <taxon>Burkholderiaceae</taxon>
        <taxon>Paraburkholderia</taxon>
    </lineage>
</organism>
<dbReference type="Pfam" id="PF10604">
    <property type="entry name" value="Polyketide_cyc2"/>
    <property type="match status" value="1"/>
</dbReference>
<evidence type="ECO:0008006" key="3">
    <source>
        <dbReference type="Google" id="ProtNLM"/>
    </source>
</evidence>